<evidence type="ECO:0000313" key="2">
    <source>
        <dbReference type="Proteomes" id="UP000569732"/>
    </source>
</evidence>
<comment type="caution">
    <text evidence="1">The sequence shown here is derived from an EMBL/GenBank/DDBJ whole genome shotgun (WGS) entry which is preliminary data.</text>
</comment>
<protein>
    <submittedName>
        <fullName evidence="1">Uncharacterized protein</fullName>
    </submittedName>
</protein>
<reference evidence="1 2" key="1">
    <citation type="submission" date="2020-07" db="EMBL/GenBank/DDBJ databases">
        <title>Endozoicomonas sp. nov., isolated from sediment.</title>
        <authorList>
            <person name="Gu T."/>
        </authorList>
    </citation>
    <scope>NUCLEOTIDE SEQUENCE [LARGE SCALE GENOMIC DNA]</scope>
    <source>
        <strain evidence="1 2">SM1973</strain>
    </source>
</reference>
<gene>
    <name evidence="1" type="ORF">H0A36_25785</name>
</gene>
<evidence type="ECO:0000313" key="1">
    <source>
        <dbReference type="EMBL" id="NYZ69431.1"/>
    </source>
</evidence>
<sequence>MTEAEYNTVRNLKVSRPIPSDLIPEVLRYACTCKSIVGKAIIKRIADEIERNNQLVPT</sequence>
<proteinExistence type="predicted"/>
<dbReference type="AlphaFoldDB" id="A0A853IHB9"/>
<organism evidence="1 2">
    <name type="scientific">Spartinivicinus marinus</name>
    <dbReference type="NCBI Taxonomy" id="2994442"/>
    <lineage>
        <taxon>Bacteria</taxon>
        <taxon>Pseudomonadati</taxon>
        <taxon>Pseudomonadota</taxon>
        <taxon>Gammaproteobacteria</taxon>
        <taxon>Oceanospirillales</taxon>
        <taxon>Zooshikellaceae</taxon>
        <taxon>Spartinivicinus</taxon>
    </lineage>
</organism>
<dbReference type="Proteomes" id="UP000569732">
    <property type="component" value="Unassembled WGS sequence"/>
</dbReference>
<accession>A0A853IHB9</accession>
<dbReference type="EMBL" id="JACCKB010000085">
    <property type="protein sequence ID" value="NYZ69431.1"/>
    <property type="molecule type" value="Genomic_DNA"/>
</dbReference>
<keyword evidence="2" id="KW-1185">Reference proteome</keyword>
<dbReference type="RefSeq" id="WP_180571421.1">
    <property type="nucleotide sequence ID" value="NZ_JACCKB010000085.1"/>
</dbReference>
<name>A0A853IHB9_9GAMM</name>